<sequence length="152" mass="17025">MQGYTIGALASACGVRRDTIRYYERSGLLPEPDRTASGYRIYGRDDVERVNFIKTAQLLGFTLSEIVLLLSLRHSQAKSAAEVVELTEKKIRSLSDKLSQLRRIKRALAQLVADCPVDVPVSDCPILGYIAHPQSRRQLKQWSENPPQQVAS</sequence>
<dbReference type="PRINTS" id="PR00040">
    <property type="entry name" value="HTHMERR"/>
</dbReference>
<protein>
    <submittedName>
        <fullName evidence="6">MerR family mercuric resistance operon transcriptional regulator/MerR family Zn(II)-responsive transcriptional regulator of zntA</fullName>
    </submittedName>
</protein>
<dbReference type="Gene3D" id="1.10.1660.10">
    <property type="match status" value="1"/>
</dbReference>
<dbReference type="GO" id="GO:0003700">
    <property type="term" value="F:DNA-binding transcription factor activity"/>
    <property type="evidence" value="ECO:0007669"/>
    <property type="project" value="InterPro"/>
</dbReference>
<dbReference type="Pfam" id="PF13411">
    <property type="entry name" value="MerR_1"/>
    <property type="match status" value="1"/>
</dbReference>
<proteinExistence type="predicted"/>
<evidence type="ECO:0000256" key="4">
    <source>
        <dbReference type="ARBA" id="ARBA00023163"/>
    </source>
</evidence>
<reference evidence="6 7" key="1">
    <citation type="submission" date="2018-05" db="EMBL/GenBank/DDBJ databases">
        <title>Genomic Encyclopedia of Type Strains, Phase IV (KMG-IV): sequencing the most valuable type-strain genomes for metagenomic binning, comparative biology and taxonomic classification.</title>
        <authorList>
            <person name="Goeker M."/>
        </authorList>
    </citation>
    <scope>NUCLEOTIDE SEQUENCE [LARGE SCALE GENOMIC DNA]</scope>
    <source>
        <strain evidence="6 7">DSM 3183</strain>
    </source>
</reference>
<dbReference type="InterPro" id="IPR009061">
    <property type="entry name" value="DNA-bd_dom_put_sf"/>
</dbReference>
<evidence type="ECO:0000256" key="1">
    <source>
        <dbReference type="ARBA" id="ARBA00022491"/>
    </source>
</evidence>
<gene>
    <name evidence="6" type="ORF">C7451_11824</name>
</gene>
<dbReference type="CDD" id="cd04770">
    <property type="entry name" value="HTH_HMRTR"/>
    <property type="match status" value="1"/>
</dbReference>
<dbReference type="GO" id="GO:0003677">
    <property type="term" value="F:DNA binding"/>
    <property type="evidence" value="ECO:0007669"/>
    <property type="project" value="UniProtKB-KW"/>
</dbReference>
<name>A0A2V3V336_9SPHN</name>
<accession>A0A2V3V336</accession>
<evidence type="ECO:0000256" key="3">
    <source>
        <dbReference type="ARBA" id="ARBA00023125"/>
    </source>
</evidence>
<comment type="caution">
    <text evidence="6">The sequence shown here is derived from an EMBL/GenBank/DDBJ whole genome shotgun (WGS) entry which is preliminary data.</text>
</comment>
<keyword evidence="3" id="KW-0238">DNA-binding</keyword>
<keyword evidence="1" id="KW-0678">Repressor</keyword>
<dbReference type="SMART" id="SM00422">
    <property type="entry name" value="HTH_MERR"/>
    <property type="match status" value="1"/>
</dbReference>
<evidence type="ECO:0000259" key="5">
    <source>
        <dbReference type="PROSITE" id="PS50937"/>
    </source>
</evidence>
<evidence type="ECO:0000313" key="7">
    <source>
        <dbReference type="Proteomes" id="UP000248014"/>
    </source>
</evidence>
<dbReference type="AlphaFoldDB" id="A0A2V3V336"/>
<dbReference type="PROSITE" id="PS50937">
    <property type="entry name" value="HTH_MERR_2"/>
    <property type="match status" value="1"/>
</dbReference>
<dbReference type="InterPro" id="IPR047057">
    <property type="entry name" value="MerR_fam"/>
</dbReference>
<dbReference type="Proteomes" id="UP000248014">
    <property type="component" value="Unassembled WGS sequence"/>
</dbReference>
<organism evidence="6 7">
    <name type="scientific">Blastomonas natatoria</name>
    <dbReference type="NCBI Taxonomy" id="34015"/>
    <lineage>
        <taxon>Bacteria</taxon>
        <taxon>Pseudomonadati</taxon>
        <taxon>Pseudomonadota</taxon>
        <taxon>Alphaproteobacteria</taxon>
        <taxon>Sphingomonadales</taxon>
        <taxon>Sphingomonadaceae</taxon>
        <taxon>Blastomonas</taxon>
    </lineage>
</organism>
<keyword evidence="7" id="KW-1185">Reference proteome</keyword>
<dbReference type="OrthoDB" id="9802944at2"/>
<keyword evidence="2" id="KW-0805">Transcription regulation</keyword>
<keyword evidence="4" id="KW-0804">Transcription</keyword>
<dbReference type="SUPFAM" id="SSF46955">
    <property type="entry name" value="Putative DNA-binding domain"/>
    <property type="match status" value="1"/>
</dbReference>
<dbReference type="RefSeq" id="WP_110300205.1">
    <property type="nucleotide sequence ID" value="NZ_QJJM01000018.1"/>
</dbReference>
<dbReference type="PANTHER" id="PTHR30204">
    <property type="entry name" value="REDOX-CYCLING DRUG-SENSING TRANSCRIPTIONAL ACTIVATOR SOXR"/>
    <property type="match status" value="1"/>
</dbReference>
<evidence type="ECO:0000256" key="2">
    <source>
        <dbReference type="ARBA" id="ARBA00023015"/>
    </source>
</evidence>
<dbReference type="PANTHER" id="PTHR30204:SF69">
    <property type="entry name" value="MERR-FAMILY TRANSCRIPTIONAL REGULATOR"/>
    <property type="match status" value="1"/>
</dbReference>
<evidence type="ECO:0000313" key="6">
    <source>
        <dbReference type="EMBL" id="PXW68301.1"/>
    </source>
</evidence>
<dbReference type="EMBL" id="QJJM01000018">
    <property type="protein sequence ID" value="PXW68301.1"/>
    <property type="molecule type" value="Genomic_DNA"/>
</dbReference>
<feature type="domain" description="HTH merR-type" evidence="5">
    <location>
        <begin position="3"/>
        <end position="72"/>
    </location>
</feature>
<dbReference type="InterPro" id="IPR000551">
    <property type="entry name" value="MerR-type_HTH_dom"/>
</dbReference>